<comment type="caution">
    <text evidence="3">The sequence shown here is derived from an EMBL/GenBank/DDBJ whole genome shotgun (WGS) entry which is preliminary data.</text>
</comment>
<evidence type="ECO:0000313" key="3">
    <source>
        <dbReference type="EMBL" id="GBP05518.1"/>
    </source>
</evidence>
<dbReference type="Proteomes" id="UP000299102">
    <property type="component" value="Unassembled WGS sequence"/>
</dbReference>
<dbReference type="EMBL" id="BGZK01000018">
    <property type="protein sequence ID" value="GBP05518.1"/>
    <property type="molecule type" value="Genomic_DNA"/>
</dbReference>
<organism evidence="3 4">
    <name type="scientific">Eumeta variegata</name>
    <name type="common">Bagworm moth</name>
    <name type="synonym">Eumeta japonica</name>
    <dbReference type="NCBI Taxonomy" id="151549"/>
    <lineage>
        <taxon>Eukaryota</taxon>
        <taxon>Metazoa</taxon>
        <taxon>Ecdysozoa</taxon>
        <taxon>Arthropoda</taxon>
        <taxon>Hexapoda</taxon>
        <taxon>Insecta</taxon>
        <taxon>Pterygota</taxon>
        <taxon>Neoptera</taxon>
        <taxon>Endopterygota</taxon>
        <taxon>Lepidoptera</taxon>
        <taxon>Glossata</taxon>
        <taxon>Ditrysia</taxon>
        <taxon>Tineoidea</taxon>
        <taxon>Psychidae</taxon>
        <taxon>Oiketicinae</taxon>
        <taxon>Eumeta</taxon>
    </lineage>
</organism>
<proteinExistence type="predicted"/>
<dbReference type="Gene3D" id="2.30.30.140">
    <property type="match status" value="4"/>
</dbReference>
<dbReference type="PROSITE" id="PS50304">
    <property type="entry name" value="TUDOR"/>
    <property type="match status" value="3"/>
</dbReference>
<feature type="domain" description="Tudor" evidence="2">
    <location>
        <begin position="680"/>
        <end position="738"/>
    </location>
</feature>
<accession>A0A4C1SWG7</accession>
<feature type="domain" description="Tudor" evidence="2">
    <location>
        <begin position="1246"/>
        <end position="1306"/>
    </location>
</feature>
<evidence type="ECO:0000259" key="2">
    <source>
        <dbReference type="PROSITE" id="PS50304"/>
    </source>
</evidence>
<dbReference type="Pfam" id="PF00567">
    <property type="entry name" value="TUDOR"/>
    <property type="match status" value="5"/>
</dbReference>
<sequence length="1378" mass="157914">MIVGGEKSCKNHVVVSVQEKNPEFLNELRVIGPKVDEIYRRLTSTALSVGHLLENLNSDKSEKGIAKLVNDIKTHFAKLHAQVQKNESEVLKTIRTLKQSEQNSLLGIKAIIEENIKKSKDILNKMNMIKEEENPKINVSGLLESAKAVVDMPWYIPKEDISPPKLTINEDIYELLTNCITLEKNTEVKYKLLATKDIKEIVEIPAAPSAPVFPPELIRDVRETCKPKSAEMKKHKIITQPPKYRSKSGSSSSSSPCFGLDPITNKKLPLQMPKRTQDLVFVSHIEFPNNFFVQKASQQFLVRDMIREFRKSNNFPQPSLKQIHEGKILLVYDNKEKTWHRCRVMHIDAKDNMEPIIKYPVLRNLEEKPKIFYSNNDFEPNTVEEVQITHIISPDKFYIRKCYLQDTYEKLCETLNKTYSLQVMAGSVYCPTEGMVCVVNLDKYSQSVSIGGWQRAVVREVVGHGRVQLTLVDTGEIAVVHWSALRYIKPEFTKYRALAVECHLSGITPLNKRWSTGSLALLESLVSKVLKMEVADSGHTQNSLGVNLYYDVEDEKICINTEMIQQKHAISIGTYMFNKPILKETPVHTKCIPIDNKSDHSKSNKNRIALLKRNDSLANQSNDNLEAKDKGPIKLEVKILSYKSPSLIYVSLVDQQKQFRELFESIQTYYTKNKTQAKTQWDVGDRCCTICTESRTWRRAAILEIDKDNAKVFYIDFAVVENVSIERLRELPDEFIKMGGAVVTCHLSGIMPAVGDEWPSITKEYLKELIDAYQRFFITKNGTIKDKSLPVELWVYHITQGGPLEPNQAEWRCLNKKIIEQGLAIPEKSDTNLEQNTEQDRDSDDMISFLNVTGSITEWLQIETFIDESSFGLPTTVSGNSSISSSNSPNKNNQNFALGNTTLQTDEQKSSATKNSTTIKSQKILDWLPPEDLTRNEFTGVPTYIDNDAVIYLYDICQQEDLDVMRDTLDECFKNSVPKTADTYWSVGQPCIARFYLDEKFYRGRVVAVNDENDTCFVHYVDYGNEEMCSVKDMRKRLILWKLPIQAHKCVLSRVQPINEQWDRQTLDFIHKMVVEKNCFVKITGKKIGEFTPIDLKVGQLWLSEHLVDLEKAKFIDGLKIMLPEFVTSSKRIRNGNNSPPNTDSSPEYIVEDEDISDLLNESKASVVSSNIEENQVIEEDQTEPEEIVFVYPNMQIDDHEFICTVSTIYNDQFELIIKNEENAKQLDKIHKEIEETISDLPGLNGIYEKRACIALFKGDNKWYRASILQYSQKKGLVKVKYVDFGDIAIVDVSEVKETLEQWTFLPSIAISAKIFGVNHTDNYDVEELELTFMKKEFHATVIKKDDDFIYVELRNEKDGELAYRNLIDKNIFVEEET</sequence>
<dbReference type="GO" id="GO:0005737">
    <property type="term" value="C:cytoplasm"/>
    <property type="evidence" value="ECO:0007669"/>
    <property type="project" value="UniProtKB-ARBA"/>
</dbReference>
<dbReference type="PANTHER" id="PTHR16442:SF1">
    <property type="entry name" value="RING FINGER PROTEIN 17"/>
    <property type="match status" value="1"/>
</dbReference>
<gene>
    <name evidence="3" type="primary">RNF17</name>
    <name evidence="3" type="ORF">EVAR_3022_1</name>
</gene>
<keyword evidence="4" id="KW-1185">Reference proteome</keyword>
<dbReference type="CDD" id="cd20379">
    <property type="entry name" value="Tudor_dTUD-like"/>
    <property type="match status" value="2"/>
</dbReference>
<dbReference type="Gene3D" id="2.40.50.90">
    <property type="match status" value="4"/>
</dbReference>
<protein>
    <submittedName>
        <fullName evidence="3">RING finger protein 17</fullName>
    </submittedName>
</protein>
<evidence type="ECO:0000256" key="1">
    <source>
        <dbReference type="SAM" id="MobiDB-lite"/>
    </source>
</evidence>
<reference evidence="3 4" key="1">
    <citation type="journal article" date="2019" name="Commun. Biol.">
        <title>The bagworm genome reveals a unique fibroin gene that provides high tensile strength.</title>
        <authorList>
            <person name="Kono N."/>
            <person name="Nakamura H."/>
            <person name="Ohtoshi R."/>
            <person name="Tomita M."/>
            <person name="Numata K."/>
            <person name="Arakawa K."/>
        </authorList>
    </citation>
    <scope>NUCLEOTIDE SEQUENCE [LARGE SCALE GENOMIC DNA]</scope>
</reference>
<dbReference type="InterPro" id="IPR002999">
    <property type="entry name" value="Tudor"/>
</dbReference>
<feature type="region of interest" description="Disordered" evidence="1">
    <location>
        <begin position="877"/>
        <end position="897"/>
    </location>
</feature>
<dbReference type="STRING" id="151549.A0A4C1SWG7"/>
<dbReference type="OrthoDB" id="5800423at2759"/>
<dbReference type="PANTHER" id="PTHR16442">
    <property type="entry name" value="RING FINGER PROTEIN 17"/>
    <property type="match status" value="1"/>
</dbReference>
<feature type="domain" description="Tudor" evidence="2">
    <location>
        <begin position="984"/>
        <end position="1044"/>
    </location>
</feature>
<dbReference type="SMART" id="SM00333">
    <property type="entry name" value="TUDOR"/>
    <property type="match status" value="4"/>
</dbReference>
<feature type="compositionally biased region" description="Low complexity" evidence="1">
    <location>
        <begin position="878"/>
        <end position="895"/>
    </location>
</feature>
<dbReference type="SUPFAM" id="SSF63748">
    <property type="entry name" value="Tudor/PWWP/MBT"/>
    <property type="match status" value="4"/>
</dbReference>
<dbReference type="InterPro" id="IPR035437">
    <property type="entry name" value="SNase_OB-fold_sf"/>
</dbReference>
<evidence type="ECO:0000313" key="4">
    <source>
        <dbReference type="Proteomes" id="UP000299102"/>
    </source>
</evidence>
<name>A0A4C1SWG7_EUMVA</name>